<protein>
    <recommendedName>
        <fullName evidence="4">Arc-like DNA binding domain-containing protein</fullName>
    </recommendedName>
</protein>
<dbReference type="InterPro" id="IPR010985">
    <property type="entry name" value="Ribbon_hlx_hlx"/>
</dbReference>
<evidence type="ECO:0008006" key="4">
    <source>
        <dbReference type="Google" id="ProtNLM"/>
    </source>
</evidence>
<feature type="coiled-coil region" evidence="1">
    <location>
        <begin position="21"/>
        <end position="48"/>
    </location>
</feature>
<reference evidence="2 3" key="1">
    <citation type="submission" date="2023-08" db="EMBL/GenBank/DDBJ databases">
        <title>New molecular markers tilS and rpoB for phylogenetic and monitoring studies of the genus Thiothrix biodiversity.</title>
        <authorList>
            <person name="Ravin N.V."/>
            <person name="Smolyakov D."/>
            <person name="Markov N.D."/>
            <person name="Beletsky A.V."/>
            <person name="Mardanov A.V."/>
            <person name="Rudenko T.S."/>
            <person name="Grabovich M.Y."/>
        </authorList>
    </citation>
    <scope>NUCLEOTIDE SEQUENCE [LARGE SCALE GENOMIC DNA]</scope>
    <source>
        <strain evidence="2 3">MK1</strain>
    </source>
</reference>
<dbReference type="Gene3D" id="1.10.1220.10">
    <property type="entry name" value="Met repressor-like"/>
    <property type="match status" value="1"/>
</dbReference>
<dbReference type="Proteomes" id="UP001236657">
    <property type="component" value="Chromosome"/>
</dbReference>
<dbReference type="RefSeq" id="WP_308894510.1">
    <property type="nucleotide sequence ID" value="NZ_CP133218.1"/>
</dbReference>
<evidence type="ECO:0000313" key="2">
    <source>
        <dbReference type="EMBL" id="WML90133.1"/>
    </source>
</evidence>
<dbReference type="SUPFAM" id="SSF47598">
    <property type="entry name" value="Ribbon-helix-helix"/>
    <property type="match status" value="1"/>
</dbReference>
<evidence type="ECO:0000256" key="1">
    <source>
        <dbReference type="SAM" id="Coils"/>
    </source>
</evidence>
<evidence type="ECO:0000313" key="3">
    <source>
        <dbReference type="Proteomes" id="UP001236657"/>
    </source>
</evidence>
<proteinExistence type="predicted"/>
<keyword evidence="3" id="KW-1185">Reference proteome</keyword>
<name>A0ABY9MNN3_9GAMM</name>
<organism evidence="2 3">
    <name type="scientific">Thiothrix lacustris</name>
    <dbReference type="NCBI Taxonomy" id="525917"/>
    <lineage>
        <taxon>Bacteria</taxon>
        <taxon>Pseudomonadati</taxon>
        <taxon>Pseudomonadota</taxon>
        <taxon>Gammaproteobacteria</taxon>
        <taxon>Thiotrichales</taxon>
        <taxon>Thiotrichaceae</taxon>
        <taxon>Thiothrix</taxon>
    </lineage>
</organism>
<dbReference type="InterPro" id="IPR013321">
    <property type="entry name" value="Arc_rbn_hlx_hlx"/>
</dbReference>
<accession>A0ABY9MNN3</accession>
<gene>
    <name evidence="2" type="ORF">RCF98_14295</name>
</gene>
<keyword evidence="1" id="KW-0175">Coiled coil</keyword>
<dbReference type="EMBL" id="CP133218">
    <property type="protein sequence ID" value="WML90133.1"/>
    <property type="molecule type" value="Genomic_DNA"/>
</dbReference>
<sequence length="52" mass="6102">MPKPVIRTQTRYKPDLHAWLADRAKRNNRSLNGELMEVLKQLKEVEQKAQTA</sequence>